<reference evidence="1 2" key="1">
    <citation type="journal article" date="2015" name="Plant Cell">
        <title>Oil accumulation by the oleaginous diatom Fistulifera solaris as revealed by the genome and transcriptome.</title>
        <authorList>
            <person name="Tanaka T."/>
            <person name="Maeda Y."/>
            <person name="Veluchamy A."/>
            <person name="Tanaka M."/>
            <person name="Abida H."/>
            <person name="Marechal E."/>
            <person name="Bowler C."/>
            <person name="Muto M."/>
            <person name="Sunaga Y."/>
            <person name="Tanaka M."/>
            <person name="Yoshino T."/>
            <person name="Taniguchi T."/>
            <person name="Fukuda Y."/>
            <person name="Nemoto M."/>
            <person name="Matsumoto M."/>
            <person name="Wong P.S."/>
            <person name="Aburatani S."/>
            <person name="Fujibuchi W."/>
        </authorList>
    </citation>
    <scope>NUCLEOTIDE SEQUENCE [LARGE SCALE GENOMIC DNA]</scope>
    <source>
        <strain evidence="1 2">JPCC DA0580</strain>
    </source>
</reference>
<keyword evidence="2" id="KW-1185">Reference proteome</keyword>
<dbReference type="InParanoid" id="A0A1Z5JSS0"/>
<dbReference type="EMBL" id="BDSP01000111">
    <property type="protein sequence ID" value="GAX17074.1"/>
    <property type="molecule type" value="Genomic_DNA"/>
</dbReference>
<dbReference type="OrthoDB" id="76265at2759"/>
<dbReference type="AlphaFoldDB" id="A0A1Z5JSS0"/>
<sequence>MALASKRNNASSMERIVGLSLLTLLGLYCMLTVFAYYKVSQSDHGLPLVQSTIVTAASANEVPYQRQMVADTDKISSISELQNAFPIYVGKDVETIIHPGVQVLSPTAITKWPDDLPKNMSVPQFFDDSHGHLYGGSIREFLGNNGEKLITPEQAAKIGSKITVRGKEVETIYCSVASYRDPECSGTVADVFERAEYPERIRVAILDQRAEGDPVCGAADCDADPNQTLCKYAHLIEHTSLDARLSCGPVFARHLAHRHYRGEYFAMQIDSHVRFIEHWDSKIVGFWHSANNEMAVLTTYLSDINGSIDPITHESLHKTRPIMCASDYEGNGEYRHLRHGQQPEGIPMIKGEPTLEPFWAAGFSFSRGHFVIQVPYDMYLPMVFQGEEISIGLRGFTYGYDYYTPEEGVCFHMYAIKENEAKRKKVPLFWENSSMYTGVGMKAMRRLNTIIGMENYPRDQWQTDEEEKYGLGKVRTTQKFFDVFGIHPEKHTVEQHLCRFVGQPMMKELKPHLRSDRMGIDYNSVTYRYVDTGSVNNKHIPVGVKKAVA</sequence>
<accession>A0A1Z5JSS0</accession>
<dbReference type="Pfam" id="PF11397">
    <property type="entry name" value="GlcNAc"/>
    <property type="match status" value="2"/>
</dbReference>
<gene>
    <name evidence="1" type="ORF">FisN_5Hh460</name>
</gene>
<dbReference type="Proteomes" id="UP000198406">
    <property type="component" value="Unassembled WGS sequence"/>
</dbReference>
<comment type="caution">
    <text evidence="1">The sequence shown here is derived from an EMBL/GenBank/DDBJ whole genome shotgun (WGS) entry which is preliminary data.</text>
</comment>
<dbReference type="InterPro" id="IPR021067">
    <property type="entry name" value="Glycosyltransferase"/>
</dbReference>
<dbReference type="PANTHER" id="PTHR34496">
    <property type="entry name" value="GLCNAC TRANSFERASE-RELATED"/>
    <property type="match status" value="1"/>
</dbReference>
<organism evidence="1 2">
    <name type="scientific">Fistulifera solaris</name>
    <name type="common">Oleaginous diatom</name>
    <dbReference type="NCBI Taxonomy" id="1519565"/>
    <lineage>
        <taxon>Eukaryota</taxon>
        <taxon>Sar</taxon>
        <taxon>Stramenopiles</taxon>
        <taxon>Ochrophyta</taxon>
        <taxon>Bacillariophyta</taxon>
        <taxon>Bacillariophyceae</taxon>
        <taxon>Bacillariophycidae</taxon>
        <taxon>Naviculales</taxon>
        <taxon>Naviculaceae</taxon>
        <taxon>Fistulifera</taxon>
    </lineage>
</organism>
<evidence type="ECO:0000313" key="1">
    <source>
        <dbReference type="EMBL" id="GAX17074.1"/>
    </source>
</evidence>
<evidence type="ECO:0008006" key="3">
    <source>
        <dbReference type="Google" id="ProtNLM"/>
    </source>
</evidence>
<proteinExistence type="predicted"/>
<name>A0A1Z5JSS0_FISSO</name>
<evidence type="ECO:0000313" key="2">
    <source>
        <dbReference type="Proteomes" id="UP000198406"/>
    </source>
</evidence>
<dbReference type="PANTHER" id="PTHR34496:SF6">
    <property type="entry name" value="GLYCOSYLTRANSFERASE 2-LIKE DOMAIN-CONTAINING PROTEIN"/>
    <property type="match status" value="1"/>
</dbReference>
<protein>
    <recommendedName>
        <fullName evidence="3">[Skp1-protein]-hydroxyproline N-acetylglucosaminyltransferase</fullName>
    </recommendedName>
</protein>